<evidence type="ECO:0000313" key="4">
    <source>
        <dbReference type="Ensembl" id="ENSFCTP00005028834.1"/>
    </source>
</evidence>
<dbReference type="Gene3D" id="3.75.10.10">
    <property type="entry name" value="L-arginine/glycine Amidinotransferase, Chain A"/>
    <property type="match status" value="1"/>
</dbReference>
<keyword evidence="2" id="KW-0378">Hydrolase</keyword>
<dbReference type="Proteomes" id="UP000823872">
    <property type="component" value="Chromosome B2"/>
</dbReference>
<reference evidence="4" key="3">
    <citation type="submission" date="2025-09" db="UniProtKB">
        <authorList>
            <consortium name="Ensembl"/>
        </authorList>
    </citation>
    <scope>IDENTIFICATION</scope>
    <source>
        <strain evidence="4">breed Abyssinian</strain>
    </source>
</reference>
<feature type="region of interest" description="Disordered" evidence="3">
    <location>
        <begin position="42"/>
        <end position="121"/>
    </location>
</feature>
<dbReference type="SUPFAM" id="SSF55909">
    <property type="entry name" value="Pentein"/>
    <property type="match status" value="1"/>
</dbReference>
<gene>
    <name evidence="4" type="primary">DDAH2</name>
</gene>
<evidence type="ECO:0000256" key="1">
    <source>
        <dbReference type="ARBA" id="ARBA00008532"/>
    </source>
</evidence>
<dbReference type="PANTHER" id="PTHR12737">
    <property type="entry name" value="DIMETHYLARGININE DIMETHYLAMINOHYDROLASE"/>
    <property type="match status" value="1"/>
</dbReference>
<reference evidence="4" key="2">
    <citation type="submission" date="2025-08" db="UniProtKB">
        <authorList>
            <consortium name="Ensembl"/>
        </authorList>
    </citation>
    <scope>IDENTIFICATION</scope>
    <source>
        <strain evidence="4">breed Abyssinian</strain>
    </source>
</reference>
<accession>A0ABI7Y225</accession>
<sequence>RCLAVHVAFAAQPTGPSISGWAWAALTGRGRVRRRGAQSLWSGRGVAGRNGRGLEEPRPVPLRQCPGAARQSRPRPTVVLELALPRDPSKAKSSSPRGLKTRTPFSNQLCPQGGGAPAKNTRALESGWPLELLELPPEESLPLGPLLGDTAVIQGDTALITRPWSPARRPEVDGVRKALQDLGLRIVEMGDENATLDGTDVLFTGREFFVGLSKWTNHRGAEIVADTFRDFAVSTVPVSSPSHLRGLCGMGGPRTVVAGSSEAAQKAVRAMAVLTDHPYASLTLPDDAAADCLFLRPGLPGVPPFLLHRGGGDLPNSQEALQKLSDVTLVPVSCSELEKAGAGLSSLCLVLSTRPHS</sequence>
<dbReference type="Ensembl" id="ENSFCTT00005040769.1">
    <property type="protein sequence ID" value="ENSFCTP00005028834.1"/>
    <property type="gene ID" value="ENSFCTG00005014308.1"/>
</dbReference>
<organism evidence="4 5">
    <name type="scientific">Felis catus</name>
    <name type="common">Cat</name>
    <name type="synonym">Felis silvestris catus</name>
    <dbReference type="NCBI Taxonomy" id="9685"/>
    <lineage>
        <taxon>Eukaryota</taxon>
        <taxon>Metazoa</taxon>
        <taxon>Chordata</taxon>
        <taxon>Craniata</taxon>
        <taxon>Vertebrata</taxon>
        <taxon>Euteleostomi</taxon>
        <taxon>Mammalia</taxon>
        <taxon>Eutheria</taxon>
        <taxon>Laurasiatheria</taxon>
        <taxon>Carnivora</taxon>
        <taxon>Feliformia</taxon>
        <taxon>Felidae</taxon>
        <taxon>Felinae</taxon>
        <taxon>Felis</taxon>
    </lineage>
</organism>
<evidence type="ECO:0000313" key="5">
    <source>
        <dbReference type="Proteomes" id="UP000823872"/>
    </source>
</evidence>
<evidence type="ECO:0000256" key="2">
    <source>
        <dbReference type="ARBA" id="ARBA00022801"/>
    </source>
</evidence>
<proteinExistence type="inferred from homology"/>
<dbReference type="InterPro" id="IPR033199">
    <property type="entry name" value="DDAH-like"/>
</dbReference>
<dbReference type="GeneTree" id="ENSGT00940000160769"/>
<keyword evidence="5" id="KW-1185">Reference proteome</keyword>
<comment type="similarity">
    <text evidence="1">Belongs to the DDAH family.</text>
</comment>
<evidence type="ECO:0000256" key="3">
    <source>
        <dbReference type="SAM" id="MobiDB-lite"/>
    </source>
</evidence>
<protein>
    <submittedName>
        <fullName evidence="4">DDAH family member 2, ADMA-independent</fullName>
    </submittedName>
</protein>
<reference evidence="4 5" key="1">
    <citation type="submission" date="2021-02" db="EMBL/GenBank/DDBJ databases">
        <title>Safari Cat Assemblies.</title>
        <authorList>
            <person name="Bredemeyer K.R."/>
            <person name="Murphy W.J."/>
        </authorList>
    </citation>
    <scope>NUCLEOTIDE SEQUENCE [LARGE SCALE GENOMIC DNA]</scope>
</reference>
<name>A0ABI7Y225_FELCA</name>
<dbReference type="PANTHER" id="PTHR12737:SF16">
    <property type="entry name" value="N(G),N(G)-DIMETHYLARGININE DIMETHYLAMINOHYDROLASE 2"/>
    <property type="match status" value="1"/>
</dbReference>